<dbReference type="Pfam" id="PF08541">
    <property type="entry name" value="ACP_syn_III_C"/>
    <property type="match status" value="1"/>
</dbReference>
<dbReference type="SUPFAM" id="SSF53901">
    <property type="entry name" value="Thiolase-like"/>
    <property type="match status" value="1"/>
</dbReference>
<dbReference type="PANTHER" id="PTHR34069:SF2">
    <property type="entry name" value="BETA-KETOACYL-[ACYL-CARRIER-PROTEIN] SYNTHASE III"/>
    <property type="match status" value="1"/>
</dbReference>
<dbReference type="RefSeq" id="WP_344570108.1">
    <property type="nucleotide sequence ID" value="NZ_BAAARJ010000024.1"/>
</dbReference>
<name>A0ABP6D618_9ACTN</name>
<proteinExistence type="predicted"/>
<keyword evidence="2" id="KW-0012">Acyltransferase</keyword>
<evidence type="ECO:0000313" key="4">
    <source>
        <dbReference type="EMBL" id="GAA2634855.1"/>
    </source>
</evidence>
<dbReference type="InterPro" id="IPR013747">
    <property type="entry name" value="ACP_syn_III_C"/>
</dbReference>
<dbReference type="InterPro" id="IPR016039">
    <property type="entry name" value="Thiolase-like"/>
</dbReference>
<evidence type="ECO:0000256" key="2">
    <source>
        <dbReference type="ARBA" id="ARBA00023315"/>
    </source>
</evidence>
<evidence type="ECO:0000256" key="1">
    <source>
        <dbReference type="ARBA" id="ARBA00022679"/>
    </source>
</evidence>
<accession>A0ABP6D618</accession>
<protein>
    <submittedName>
        <fullName evidence="4">Ketoacyl-ACP synthase III family protein</fullName>
    </submittedName>
</protein>
<feature type="domain" description="Beta-ketoacyl-[acyl-carrier-protein] synthase III C-terminal" evidence="3">
    <location>
        <begin position="261"/>
        <end position="352"/>
    </location>
</feature>
<dbReference type="Proteomes" id="UP001501447">
    <property type="component" value="Unassembled WGS sequence"/>
</dbReference>
<comment type="caution">
    <text evidence="4">The sequence shown here is derived from an EMBL/GenBank/DDBJ whole genome shotgun (WGS) entry which is preliminary data.</text>
</comment>
<dbReference type="EMBL" id="BAAARJ010000024">
    <property type="protein sequence ID" value="GAA2634855.1"/>
    <property type="molecule type" value="Genomic_DNA"/>
</dbReference>
<evidence type="ECO:0000313" key="5">
    <source>
        <dbReference type="Proteomes" id="UP001501447"/>
    </source>
</evidence>
<keyword evidence="1" id="KW-0808">Transferase</keyword>
<sequence length="361" mass="38609">MRIRDVYVESLGTFVPEPMSVEEAVARGWYPAEDAAAGGWLSATVAGDIEAPEMALRAARQTFERSGLSPGSVGLLLYPDCWHQGPEGWHPQYHLQRQLLMDDALAVELKHGCTGMFSALRLAADHLAARAPGATTGTPGTEGPGDAAALLVTSDNYGTPLLDRWRQSAEFIMGDGACALTLTRRPGFAELVSLTMSTIPEAEELHRCGEPLFPPTVTTGRPLNFASRIDAFKQKVVTEGLGSLALFKIQKTLVDCVGQALEEAGSTLEEVAWVLPNNASKEQTEVGFLAALGLPLSRSTWEYGRTIGHTGAGDQFFSLAHLLSTGRLSAGDHVLMFSVAPGVTVSAAVFKIHSIPDWARP</sequence>
<keyword evidence="5" id="KW-1185">Reference proteome</keyword>
<dbReference type="PANTHER" id="PTHR34069">
    <property type="entry name" value="3-OXOACYL-[ACYL-CARRIER-PROTEIN] SYNTHASE 3"/>
    <property type="match status" value="1"/>
</dbReference>
<gene>
    <name evidence="4" type="ORF">GCM10009863_59000</name>
</gene>
<evidence type="ECO:0000259" key="3">
    <source>
        <dbReference type="Pfam" id="PF08541"/>
    </source>
</evidence>
<dbReference type="CDD" id="cd00827">
    <property type="entry name" value="init_cond_enzymes"/>
    <property type="match status" value="1"/>
</dbReference>
<reference evidence="5" key="1">
    <citation type="journal article" date="2019" name="Int. J. Syst. Evol. Microbiol.">
        <title>The Global Catalogue of Microorganisms (GCM) 10K type strain sequencing project: providing services to taxonomists for standard genome sequencing and annotation.</title>
        <authorList>
            <consortium name="The Broad Institute Genomics Platform"/>
            <consortium name="The Broad Institute Genome Sequencing Center for Infectious Disease"/>
            <person name="Wu L."/>
            <person name="Ma J."/>
        </authorList>
    </citation>
    <scope>NUCLEOTIDE SEQUENCE [LARGE SCALE GENOMIC DNA]</scope>
    <source>
        <strain evidence="5">JCM 16373</strain>
    </source>
</reference>
<dbReference type="Gene3D" id="3.40.47.10">
    <property type="match status" value="2"/>
</dbReference>
<organism evidence="4 5">
    <name type="scientific">Streptomyces axinellae</name>
    <dbReference type="NCBI Taxonomy" id="552788"/>
    <lineage>
        <taxon>Bacteria</taxon>
        <taxon>Bacillati</taxon>
        <taxon>Actinomycetota</taxon>
        <taxon>Actinomycetes</taxon>
        <taxon>Kitasatosporales</taxon>
        <taxon>Streptomycetaceae</taxon>
        <taxon>Streptomyces</taxon>
    </lineage>
</organism>